<evidence type="ECO:0000256" key="2">
    <source>
        <dbReference type="ARBA" id="ARBA00023210"/>
    </source>
</evidence>
<dbReference type="InterPro" id="IPR007561">
    <property type="entry name" value="Cell_div_SepF/SepF-rel"/>
</dbReference>
<dbReference type="EMBL" id="CAFBNA010000001">
    <property type="protein sequence ID" value="CAB4916852.1"/>
    <property type="molecule type" value="Genomic_DNA"/>
</dbReference>
<organism evidence="5">
    <name type="scientific">freshwater metagenome</name>
    <dbReference type="NCBI Taxonomy" id="449393"/>
    <lineage>
        <taxon>unclassified sequences</taxon>
        <taxon>metagenomes</taxon>
        <taxon>ecological metagenomes</taxon>
    </lineage>
</organism>
<dbReference type="PANTHER" id="PTHR35798:SF1">
    <property type="entry name" value="CELL DIVISION PROTEIN SEPF"/>
    <property type="match status" value="1"/>
</dbReference>
<reference evidence="5" key="1">
    <citation type="submission" date="2020-05" db="EMBL/GenBank/DDBJ databases">
        <authorList>
            <person name="Chiriac C."/>
            <person name="Salcher M."/>
            <person name="Ghai R."/>
            <person name="Kavagutti S V."/>
        </authorList>
    </citation>
    <scope>NUCLEOTIDE SEQUENCE</scope>
</reference>
<evidence type="ECO:0000256" key="4">
    <source>
        <dbReference type="SAM" id="MobiDB-lite"/>
    </source>
</evidence>
<dbReference type="Gene3D" id="3.30.110.150">
    <property type="entry name" value="SepF-like protein"/>
    <property type="match status" value="1"/>
</dbReference>
<evidence type="ECO:0000313" key="5">
    <source>
        <dbReference type="EMBL" id="CAB4593769.1"/>
    </source>
</evidence>
<dbReference type="Pfam" id="PF04472">
    <property type="entry name" value="SepF"/>
    <property type="match status" value="1"/>
</dbReference>
<keyword evidence="2" id="KW-0717">Septation</keyword>
<proteinExistence type="inferred from homology"/>
<dbReference type="InterPro" id="IPR038594">
    <property type="entry name" value="SepF-like_sf"/>
</dbReference>
<evidence type="ECO:0000256" key="1">
    <source>
        <dbReference type="ARBA" id="ARBA00022618"/>
    </source>
</evidence>
<name>A0A6J6G134_9ZZZZ</name>
<dbReference type="PANTHER" id="PTHR35798">
    <property type="entry name" value="CELL DIVISION PROTEIN SEPF"/>
    <property type="match status" value="1"/>
</dbReference>
<evidence type="ECO:0000256" key="3">
    <source>
        <dbReference type="ARBA" id="ARBA00023306"/>
    </source>
</evidence>
<dbReference type="EMBL" id="CAEZVK010000010">
    <property type="protein sequence ID" value="CAB4623226.1"/>
    <property type="molecule type" value="Genomic_DNA"/>
</dbReference>
<accession>A0A6J6G134</accession>
<feature type="compositionally biased region" description="Low complexity" evidence="4">
    <location>
        <begin position="38"/>
        <end position="47"/>
    </location>
</feature>
<protein>
    <submittedName>
        <fullName evidence="5">Unannotated protein</fullName>
    </submittedName>
</protein>
<keyword evidence="1" id="KW-0132">Cell division</keyword>
<sequence>MSSMWRNAMVYLGLGPDDEYDDYAASPDDRPLPPPPAQVARQQPARPTGTVRARPPVSSGPVLSTPPETGEVSAVRPVAAPSSSATSAGFGDASKPRVRAVPRRQSVRPLVVAPTRFNQAQDVADNFKAGKAVAMDLADADGDLARRLIDFSSGLCYGIGGSMQRLGRSSVYLILPVGVDVPEEERALLLDSAGEEF</sequence>
<keyword evidence="3" id="KW-0131">Cell cycle</keyword>
<feature type="compositionally biased region" description="Low complexity" evidence="4">
    <location>
        <begin position="72"/>
        <end position="88"/>
    </location>
</feature>
<dbReference type="HAMAP" id="MF_01197">
    <property type="entry name" value="SepF"/>
    <property type="match status" value="1"/>
</dbReference>
<evidence type="ECO:0000313" key="7">
    <source>
        <dbReference type="EMBL" id="CAB4916852.1"/>
    </source>
</evidence>
<dbReference type="AlphaFoldDB" id="A0A6J6G134"/>
<feature type="region of interest" description="Disordered" evidence="4">
    <location>
        <begin position="16"/>
        <end position="102"/>
    </location>
</feature>
<evidence type="ECO:0000313" key="6">
    <source>
        <dbReference type="EMBL" id="CAB4623226.1"/>
    </source>
</evidence>
<dbReference type="GO" id="GO:0000917">
    <property type="term" value="P:division septum assembly"/>
    <property type="evidence" value="ECO:0007669"/>
    <property type="project" value="UniProtKB-KW"/>
</dbReference>
<dbReference type="EMBL" id="CAEZUO010000002">
    <property type="protein sequence ID" value="CAB4593769.1"/>
    <property type="molecule type" value="Genomic_DNA"/>
</dbReference>
<dbReference type="InterPro" id="IPR023052">
    <property type="entry name" value="Cell_div_SepF"/>
</dbReference>
<gene>
    <name evidence="5" type="ORF">UFOPK1827_00111</name>
    <name evidence="6" type="ORF">UFOPK2000_00210</name>
    <name evidence="7" type="ORF">UFOPK3708_00016</name>
</gene>